<name>A0A0L0WF88_GOTPU</name>
<dbReference type="RefSeq" id="WP_050353814.1">
    <property type="nucleotide sequence ID" value="NZ_LGSS01000001.1"/>
</dbReference>
<dbReference type="OrthoDB" id="9808017at2"/>
<evidence type="ECO:0000313" key="2">
    <source>
        <dbReference type="EMBL" id="KNF10085.1"/>
    </source>
</evidence>
<dbReference type="EMBL" id="LGSS01000001">
    <property type="protein sequence ID" value="KNF10085.1"/>
    <property type="molecule type" value="Genomic_DNA"/>
</dbReference>
<dbReference type="PATRIC" id="fig|1503.3.peg.1123"/>
<dbReference type="Proteomes" id="UP000037267">
    <property type="component" value="Unassembled WGS sequence"/>
</dbReference>
<proteinExistence type="predicted"/>
<dbReference type="PANTHER" id="PTHR33169:SF25">
    <property type="entry name" value="DNA-BINDING PROTEIN YIZB-RELATED"/>
    <property type="match status" value="1"/>
</dbReference>
<protein>
    <submittedName>
        <fullName evidence="2">HTH-type transcriptional regulator, PadR family</fullName>
    </submittedName>
</protein>
<evidence type="ECO:0000313" key="3">
    <source>
        <dbReference type="Proteomes" id="UP000037267"/>
    </source>
</evidence>
<dbReference type="InterPro" id="IPR052509">
    <property type="entry name" value="Metal_resp_DNA-bind_regulator"/>
</dbReference>
<reference evidence="3" key="1">
    <citation type="submission" date="2015-07" db="EMBL/GenBank/DDBJ databases">
        <title>Draft genome sequence of the purine-degrading Gottschalkia purinilyticum DSM 1384 (formerly Clostridium purinilyticum).</title>
        <authorList>
            <person name="Poehlein A."/>
            <person name="Schiel-Bengelsdorf B."/>
            <person name="Bengelsdorf F.R."/>
            <person name="Daniel R."/>
            <person name="Duerre P."/>
        </authorList>
    </citation>
    <scope>NUCLEOTIDE SEQUENCE [LARGE SCALE GENOMIC DNA]</scope>
    <source>
        <strain evidence="3">DSM 1384</strain>
    </source>
</reference>
<dbReference type="SUPFAM" id="SSF46785">
    <property type="entry name" value="Winged helix' DNA-binding domain"/>
    <property type="match status" value="1"/>
</dbReference>
<keyword evidence="3" id="KW-1185">Reference proteome</keyword>
<dbReference type="PANTHER" id="PTHR33169">
    <property type="entry name" value="PADR-FAMILY TRANSCRIPTIONAL REGULATOR"/>
    <property type="match status" value="1"/>
</dbReference>
<dbReference type="Gene3D" id="1.10.10.10">
    <property type="entry name" value="Winged helix-like DNA-binding domain superfamily/Winged helix DNA-binding domain"/>
    <property type="match status" value="1"/>
</dbReference>
<dbReference type="InterPro" id="IPR005149">
    <property type="entry name" value="Tscrpt_reg_PadR_N"/>
</dbReference>
<feature type="domain" description="Transcription regulator PadR N-terminal" evidence="1">
    <location>
        <begin position="14"/>
        <end position="88"/>
    </location>
</feature>
<organism evidence="2 3">
    <name type="scientific">Gottschalkia purinilytica</name>
    <name type="common">Clostridium purinilyticum</name>
    <dbReference type="NCBI Taxonomy" id="1503"/>
    <lineage>
        <taxon>Bacteria</taxon>
        <taxon>Bacillati</taxon>
        <taxon>Bacillota</taxon>
        <taxon>Tissierellia</taxon>
        <taxon>Tissierellales</taxon>
        <taxon>Gottschalkiaceae</taxon>
        <taxon>Gottschalkia</taxon>
    </lineage>
</organism>
<sequence>MNKEIMKGSIDILVLSLIKKRDTYGYEIAKSIKEKSDGVYLMGEGTLYPALKRLESKGFIESYWQESELTGRRKYYKITMLGKEELDERIAQWNAITKLIRTIRE</sequence>
<dbReference type="InterPro" id="IPR036390">
    <property type="entry name" value="WH_DNA-bd_sf"/>
</dbReference>
<evidence type="ECO:0000259" key="1">
    <source>
        <dbReference type="Pfam" id="PF03551"/>
    </source>
</evidence>
<accession>A0A0L0WF88</accession>
<dbReference type="STRING" id="1503.CLPU_1c02500"/>
<comment type="caution">
    <text evidence="2">The sequence shown here is derived from an EMBL/GenBank/DDBJ whole genome shotgun (WGS) entry which is preliminary data.</text>
</comment>
<dbReference type="AlphaFoldDB" id="A0A0L0WF88"/>
<dbReference type="Pfam" id="PF03551">
    <property type="entry name" value="PadR"/>
    <property type="match status" value="1"/>
</dbReference>
<gene>
    <name evidence="2" type="ORF">CLPU_1c02500</name>
</gene>
<dbReference type="InterPro" id="IPR036388">
    <property type="entry name" value="WH-like_DNA-bd_sf"/>
</dbReference>